<dbReference type="OrthoDB" id="5768587at2"/>
<evidence type="ECO:0000313" key="6">
    <source>
        <dbReference type="Proteomes" id="UP000327424"/>
    </source>
</evidence>
<feature type="chain" id="PRO_5023844593" description="Curli production assembly/transport component CsgE" evidence="4">
    <location>
        <begin position="28"/>
        <end position="152"/>
    </location>
</feature>
<evidence type="ECO:0000256" key="3">
    <source>
        <dbReference type="ARBA" id="ARBA00022729"/>
    </source>
</evidence>
<protein>
    <recommendedName>
        <fullName evidence="2">Curli production assembly/transport component CsgE</fullName>
    </recommendedName>
</protein>
<gene>
    <name evidence="5" type="ORF">FR932_10235</name>
</gene>
<dbReference type="InterPro" id="IPR018900">
    <property type="entry name" value="Curli_CsgE"/>
</dbReference>
<dbReference type="KEGG" id="mmaa:FR932_10235"/>
<keyword evidence="6" id="KW-1185">Reference proteome</keyword>
<proteinExistence type="predicted"/>
<evidence type="ECO:0000256" key="2">
    <source>
        <dbReference type="ARBA" id="ARBA00014024"/>
    </source>
</evidence>
<evidence type="ECO:0000313" key="5">
    <source>
        <dbReference type="EMBL" id="QFI38196.1"/>
    </source>
</evidence>
<evidence type="ECO:0000256" key="4">
    <source>
        <dbReference type="SAM" id="SignalP"/>
    </source>
</evidence>
<dbReference type="RefSeq" id="WP_019440519.1">
    <property type="nucleotide sequence ID" value="NZ_ALOE01000009.1"/>
</dbReference>
<dbReference type="Pfam" id="PF10627">
    <property type="entry name" value="CsgE"/>
    <property type="match status" value="1"/>
</dbReference>
<comment type="function">
    <text evidence="1">May be involved in the biogenesis of curli organelles.</text>
</comment>
<organism evidence="5 6">
    <name type="scientific">Moritella marina ATCC 15381</name>
    <dbReference type="NCBI Taxonomy" id="1202962"/>
    <lineage>
        <taxon>Bacteria</taxon>
        <taxon>Pseudomonadati</taxon>
        <taxon>Pseudomonadota</taxon>
        <taxon>Gammaproteobacteria</taxon>
        <taxon>Alteromonadales</taxon>
        <taxon>Moritellaceae</taxon>
        <taxon>Moritella</taxon>
    </lineage>
</organism>
<sequence>MMKSKQGKALFYVMCISGLCISANVQAIDDKTPLEESQSNDDSLVEIQGLLIDRTLTRLGKDFYFTFAMKMNSEYGDLEVNLTISEVPTALSGSIITIHHFNRVIYKTALSPGRYQAEQRAEEAMYVTRNYIVKWKAEKQFQDTFDLERSEL</sequence>
<keyword evidence="3 4" id="KW-0732">Signal</keyword>
<name>A0A5J6WJE1_MORMI</name>
<dbReference type="EMBL" id="CP044399">
    <property type="protein sequence ID" value="QFI38196.1"/>
    <property type="molecule type" value="Genomic_DNA"/>
</dbReference>
<feature type="signal peptide" evidence="4">
    <location>
        <begin position="1"/>
        <end position="27"/>
    </location>
</feature>
<dbReference type="Proteomes" id="UP000327424">
    <property type="component" value="Chromosome"/>
</dbReference>
<accession>A0A5J6WJE1</accession>
<evidence type="ECO:0000256" key="1">
    <source>
        <dbReference type="ARBA" id="ARBA00003989"/>
    </source>
</evidence>
<dbReference type="AlphaFoldDB" id="A0A5J6WJE1"/>
<reference evidence="5 6" key="1">
    <citation type="submission" date="2019-09" db="EMBL/GenBank/DDBJ databases">
        <title>Hybrid Assembly of the complete Genome of the Deep-Sea Bacterium Moritella marina from long Nanopore and Illumina reads.</title>
        <authorList>
            <person name="Magin S."/>
            <person name="Georgoulis A."/>
            <person name="Papadimitriou K."/>
            <person name="Iliakis G."/>
            <person name="Vorgias C.E."/>
        </authorList>
    </citation>
    <scope>NUCLEOTIDE SEQUENCE [LARGE SCALE GENOMIC DNA]</scope>
    <source>
        <strain evidence="5 6">MP-1</strain>
    </source>
</reference>